<evidence type="ECO:0000256" key="2">
    <source>
        <dbReference type="ARBA" id="ARBA00022679"/>
    </source>
</evidence>
<dbReference type="Gene3D" id="2.115.10.20">
    <property type="entry name" value="Glycosyl hydrolase domain, family 43"/>
    <property type="match status" value="1"/>
</dbReference>
<dbReference type="Pfam" id="PF04041">
    <property type="entry name" value="Glyco_hydro_130"/>
    <property type="match status" value="1"/>
</dbReference>
<reference evidence="4 5" key="1">
    <citation type="journal article" date="2016" name="Nat. Commun.">
        <title>Thousands of microbial genomes shed light on interconnected biogeochemical processes in an aquifer system.</title>
        <authorList>
            <person name="Anantharaman K."/>
            <person name="Brown C.T."/>
            <person name="Hug L.A."/>
            <person name="Sharon I."/>
            <person name="Castelle C.J."/>
            <person name="Probst A.J."/>
            <person name="Thomas B.C."/>
            <person name="Singh A."/>
            <person name="Wilkins M.J."/>
            <person name="Karaoz U."/>
            <person name="Brodie E.L."/>
            <person name="Williams K.H."/>
            <person name="Hubbard S.S."/>
            <person name="Banfield J.F."/>
        </authorList>
    </citation>
    <scope>NUCLEOTIDE SEQUENCE [LARGE SCALE GENOMIC DNA]</scope>
</reference>
<evidence type="ECO:0008006" key="6">
    <source>
        <dbReference type="Google" id="ProtNLM"/>
    </source>
</evidence>
<protein>
    <recommendedName>
        <fullName evidence="6">Pesticidal protein Cry7Aa</fullName>
    </recommendedName>
</protein>
<evidence type="ECO:0000313" key="4">
    <source>
        <dbReference type="EMBL" id="OGZ26825.1"/>
    </source>
</evidence>
<dbReference type="PANTHER" id="PTHR34106:SF5">
    <property type="entry name" value="GLYCOSIDASE"/>
    <property type="match status" value="1"/>
</dbReference>
<dbReference type="PANTHER" id="PTHR34106">
    <property type="entry name" value="GLYCOSIDASE"/>
    <property type="match status" value="1"/>
</dbReference>
<evidence type="ECO:0000313" key="5">
    <source>
        <dbReference type="Proteomes" id="UP000177740"/>
    </source>
</evidence>
<dbReference type="EMBL" id="MHMM01000015">
    <property type="protein sequence ID" value="OGZ26825.1"/>
    <property type="molecule type" value="Genomic_DNA"/>
</dbReference>
<evidence type="ECO:0000256" key="1">
    <source>
        <dbReference type="ARBA" id="ARBA00022676"/>
    </source>
</evidence>
<dbReference type="PIRSF" id="PIRSF016202">
    <property type="entry name" value="PH1107"/>
    <property type="match status" value="1"/>
</dbReference>
<dbReference type="InterPro" id="IPR023296">
    <property type="entry name" value="Glyco_hydro_beta-prop_sf"/>
</dbReference>
<dbReference type="Proteomes" id="UP000177740">
    <property type="component" value="Unassembled WGS sequence"/>
</dbReference>
<evidence type="ECO:0000256" key="3">
    <source>
        <dbReference type="ARBA" id="ARBA00024356"/>
    </source>
</evidence>
<comment type="similarity">
    <text evidence="3">Belongs to the glycosyl hydrolase 130 family.</text>
</comment>
<gene>
    <name evidence="4" type="ORF">A2365_01345</name>
</gene>
<organism evidence="4 5">
    <name type="scientific">Candidatus Nealsonbacteria bacterium RIFOXYB1_FULL_40_15</name>
    <dbReference type="NCBI Taxonomy" id="1801677"/>
    <lineage>
        <taxon>Bacteria</taxon>
        <taxon>Candidatus Nealsoniibacteriota</taxon>
    </lineage>
</organism>
<dbReference type="STRING" id="1801677.A2365_01345"/>
<dbReference type="GO" id="GO:0016757">
    <property type="term" value="F:glycosyltransferase activity"/>
    <property type="evidence" value="ECO:0007669"/>
    <property type="project" value="UniProtKB-KW"/>
</dbReference>
<dbReference type="InterPro" id="IPR007184">
    <property type="entry name" value="Mannoside_phosphorylase"/>
</dbReference>
<name>A0A1G2EM14_9BACT</name>
<proteinExistence type="inferred from homology"/>
<dbReference type="AlphaFoldDB" id="A0A1G2EM14"/>
<sequence length="350" mass="40566">MKSTIQKEDVGVEKLGVILKATENPFEKRAVLNPGCWQEKDHVHIFYRAADEHYKSTIGYAKMKGPISQAERKNIPVIDRDYDYEKKGVEDPRITKIGKTYYMTYVAYNGKSAITALAESSDLKKFKKRGIISPLLTYEYAASLFKEEMLKDRYFMFQSYYQDIAGKDVLLWFKDFLLFPKKINGKFAALARILPDIQLVCFKNFDELKSRAFWKNYLKNLYKNVVLENKYWFESRNIGGGCPPIYTKEGWLVIFHTVEDLNSARIYRASAALLDKKNPLKVIGRLNRPLFSPEEDWEKEGWIGNVVFPTGTAIFGEHLYVYYGASDNKIAVAKINMEELLEKLKNTPEK</sequence>
<accession>A0A1G2EM14</accession>
<dbReference type="SUPFAM" id="SSF75005">
    <property type="entry name" value="Arabinanase/levansucrase/invertase"/>
    <property type="match status" value="1"/>
</dbReference>
<dbReference type="CDD" id="cd18614">
    <property type="entry name" value="GH130"/>
    <property type="match status" value="1"/>
</dbReference>
<comment type="caution">
    <text evidence="4">The sequence shown here is derived from an EMBL/GenBank/DDBJ whole genome shotgun (WGS) entry which is preliminary data.</text>
</comment>
<keyword evidence="2" id="KW-0808">Transferase</keyword>
<keyword evidence="1" id="KW-0328">Glycosyltransferase</keyword>